<gene>
    <name evidence="1" type="ORF">PPENT_87.1.T0440005</name>
</gene>
<proteinExistence type="predicted"/>
<name>A0A8S1UP49_9CILI</name>
<protein>
    <submittedName>
        <fullName evidence="1">Uncharacterized protein</fullName>
    </submittedName>
</protein>
<evidence type="ECO:0000313" key="2">
    <source>
        <dbReference type="Proteomes" id="UP000689195"/>
    </source>
</evidence>
<dbReference type="Proteomes" id="UP000689195">
    <property type="component" value="Unassembled WGS sequence"/>
</dbReference>
<comment type="caution">
    <text evidence="1">The sequence shown here is derived from an EMBL/GenBank/DDBJ whole genome shotgun (WGS) entry which is preliminary data.</text>
</comment>
<sequence>MEIEISLKIIKINILSTKHRHYIDISYKNEKNKEFCLFFLIKKNTKLKFKKQQLNSINSSLKRWSRWITDIFDNVMQKQRLGLNLK</sequence>
<keyword evidence="2" id="KW-1185">Reference proteome</keyword>
<accession>A0A8S1UP49</accession>
<dbReference type="EMBL" id="CAJJDO010000044">
    <property type="protein sequence ID" value="CAD8166184.1"/>
    <property type="molecule type" value="Genomic_DNA"/>
</dbReference>
<evidence type="ECO:0000313" key="1">
    <source>
        <dbReference type="EMBL" id="CAD8166184.1"/>
    </source>
</evidence>
<dbReference type="AlphaFoldDB" id="A0A8S1UP49"/>
<organism evidence="1 2">
    <name type="scientific">Paramecium pentaurelia</name>
    <dbReference type="NCBI Taxonomy" id="43138"/>
    <lineage>
        <taxon>Eukaryota</taxon>
        <taxon>Sar</taxon>
        <taxon>Alveolata</taxon>
        <taxon>Ciliophora</taxon>
        <taxon>Intramacronucleata</taxon>
        <taxon>Oligohymenophorea</taxon>
        <taxon>Peniculida</taxon>
        <taxon>Parameciidae</taxon>
        <taxon>Paramecium</taxon>
    </lineage>
</organism>
<reference evidence="1" key="1">
    <citation type="submission" date="2021-01" db="EMBL/GenBank/DDBJ databases">
        <authorList>
            <consortium name="Genoscope - CEA"/>
            <person name="William W."/>
        </authorList>
    </citation>
    <scope>NUCLEOTIDE SEQUENCE</scope>
</reference>